<evidence type="ECO:0000256" key="1">
    <source>
        <dbReference type="ARBA" id="ARBA00004141"/>
    </source>
</evidence>
<evidence type="ECO:0000256" key="4">
    <source>
        <dbReference type="ARBA" id="ARBA00022989"/>
    </source>
</evidence>
<organism evidence="7 8">
    <name type="scientific">Allosphingosinicella humi</name>
    <dbReference type="NCBI Taxonomy" id="2068657"/>
    <lineage>
        <taxon>Bacteria</taxon>
        <taxon>Pseudomonadati</taxon>
        <taxon>Pseudomonadota</taxon>
        <taxon>Alphaproteobacteria</taxon>
        <taxon>Sphingomonadales</taxon>
        <taxon>Sphingomonadaceae</taxon>
        <taxon>Allosphingosinicella</taxon>
    </lineage>
</organism>
<dbReference type="PANTHER" id="PTHR43461:SF1">
    <property type="entry name" value="TRANSMEMBRANE PROTEIN 256"/>
    <property type="match status" value="1"/>
</dbReference>
<dbReference type="RefSeq" id="WP_109269999.1">
    <property type="nucleotide sequence ID" value="NZ_QFFF01000001.1"/>
</dbReference>
<proteinExistence type="inferred from homology"/>
<comment type="caution">
    <text evidence="7">The sequence shown here is derived from an EMBL/GenBank/DDBJ whole genome shotgun (WGS) entry which is preliminary data.</text>
</comment>
<dbReference type="InterPro" id="IPR006696">
    <property type="entry name" value="DUF423"/>
</dbReference>
<sequence>MDPLSPASTSAAFSRPILVAGALLAAVGVALGAFGAHALRDVLGPREAGWWQTAVQYQMWHAVALIALAALRGVRSAVPALFLAVGAIIFSGTLYLMALTGLTWLGAITPVGGALMIAGWLWLGWHAWRHRGA</sequence>
<dbReference type="AlphaFoldDB" id="A0A2U2J0J4"/>
<dbReference type="Pfam" id="PF04241">
    <property type="entry name" value="DUF423"/>
    <property type="match status" value="1"/>
</dbReference>
<keyword evidence="4 6" id="KW-1133">Transmembrane helix</keyword>
<dbReference type="EMBL" id="QFFF01000001">
    <property type="protein sequence ID" value="PWG01860.1"/>
    <property type="molecule type" value="Genomic_DNA"/>
</dbReference>
<dbReference type="OrthoDB" id="9802121at2"/>
<dbReference type="PANTHER" id="PTHR43461">
    <property type="entry name" value="TRANSMEMBRANE PROTEIN 256"/>
    <property type="match status" value="1"/>
</dbReference>
<evidence type="ECO:0000256" key="6">
    <source>
        <dbReference type="SAM" id="Phobius"/>
    </source>
</evidence>
<evidence type="ECO:0000313" key="8">
    <source>
        <dbReference type="Proteomes" id="UP000245916"/>
    </source>
</evidence>
<evidence type="ECO:0000256" key="2">
    <source>
        <dbReference type="ARBA" id="ARBA00009694"/>
    </source>
</evidence>
<evidence type="ECO:0000256" key="3">
    <source>
        <dbReference type="ARBA" id="ARBA00022692"/>
    </source>
</evidence>
<feature type="transmembrane region" description="Helical" evidence="6">
    <location>
        <begin position="12"/>
        <end position="34"/>
    </location>
</feature>
<keyword evidence="5 6" id="KW-0472">Membrane</keyword>
<keyword evidence="3 6" id="KW-0812">Transmembrane</keyword>
<keyword evidence="8" id="KW-1185">Reference proteome</keyword>
<feature type="transmembrane region" description="Helical" evidence="6">
    <location>
        <begin position="78"/>
        <end position="98"/>
    </location>
</feature>
<reference evidence="7 8" key="1">
    <citation type="submission" date="2018-05" db="EMBL/GenBank/DDBJ databases">
        <title>Genome of Sphingosinicella humi QZX222.</title>
        <authorList>
            <person name="Qiao Z."/>
            <person name="Wang G."/>
        </authorList>
    </citation>
    <scope>NUCLEOTIDE SEQUENCE [LARGE SCALE GENOMIC DNA]</scope>
    <source>
        <strain evidence="7 8">QZX222</strain>
    </source>
</reference>
<feature type="transmembrane region" description="Helical" evidence="6">
    <location>
        <begin position="54"/>
        <end position="71"/>
    </location>
</feature>
<comment type="similarity">
    <text evidence="2">Belongs to the UPF0382 family.</text>
</comment>
<accession>A0A2U2J0J4</accession>
<protein>
    <submittedName>
        <fullName evidence="7">DUF423 domain-containing protein</fullName>
    </submittedName>
</protein>
<gene>
    <name evidence="7" type="ORF">DF286_02450</name>
</gene>
<evidence type="ECO:0000313" key="7">
    <source>
        <dbReference type="EMBL" id="PWG01860.1"/>
    </source>
</evidence>
<comment type="subcellular location">
    <subcellularLocation>
        <location evidence="1">Membrane</location>
        <topology evidence="1">Multi-pass membrane protein</topology>
    </subcellularLocation>
</comment>
<feature type="transmembrane region" description="Helical" evidence="6">
    <location>
        <begin position="104"/>
        <end position="123"/>
    </location>
</feature>
<name>A0A2U2J0J4_9SPHN</name>
<dbReference type="GO" id="GO:0005886">
    <property type="term" value="C:plasma membrane"/>
    <property type="evidence" value="ECO:0007669"/>
    <property type="project" value="TreeGrafter"/>
</dbReference>
<evidence type="ECO:0000256" key="5">
    <source>
        <dbReference type="ARBA" id="ARBA00023136"/>
    </source>
</evidence>
<dbReference type="Proteomes" id="UP000245916">
    <property type="component" value="Unassembled WGS sequence"/>
</dbReference>